<comment type="caution">
    <text evidence="1">The sequence shown here is derived from an EMBL/GenBank/DDBJ whole genome shotgun (WGS) entry which is preliminary data.</text>
</comment>
<gene>
    <name evidence="1" type="ORF">Tci_889277</name>
</gene>
<accession>A0A699U7U8</accession>
<feature type="non-terminal residue" evidence="1">
    <location>
        <position position="1"/>
    </location>
</feature>
<sequence length="31" mass="3343">GIIELIDADEDVILEEVDAAKDTKAEKNADV</sequence>
<dbReference type="AlphaFoldDB" id="A0A699U7U8"/>
<reference evidence="1" key="1">
    <citation type="journal article" date="2019" name="Sci. Rep.">
        <title>Draft genome of Tanacetum cinerariifolium, the natural source of mosquito coil.</title>
        <authorList>
            <person name="Yamashiro T."/>
            <person name="Shiraishi A."/>
            <person name="Satake H."/>
            <person name="Nakayama K."/>
        </authorList>
    </citation>
    <scope>NUCLEOTIDE SEQUENCE</scope>
</reference>
<dbReference type="EMBL" id="BKCJ011299284">
    <property type="protein sequence ID" value="GFD17308.1"/>
    <property type="molecule type" value="Genomic_DNA"/>
</dbReference>
<protein>
    <submittedName>
        <fullName evidence="1">Uncharacterized protein</fullName>
    </submittedName>
</protein>
<name>A0A699U7U8_TANCI</name>
<evidence type="ECO:0000313" key="1">
    <source>
        <dbReference type="EMBL" id="GFD17308.1"/>
    </source>
</evidence>
<proteinExistence type="predicted"/>
<organism evidence="1">
    <name type="scientific">Tanacetum cinerariifolium</name>
    <name type="common">Dalmatian daisy</name>
    <name type="synonym">Chrysanthemum cinerariifolium</name>
    <dbReference type="NCBI Taxonomy" id="118510"/>
    <lineage>
        <taxon>Eukaryota</taxon>
        <taxon>Viridiplantae</taxon>
        <taxon>Streptophyta</taxon>
        <taxon>Embryophyta</taxon>
        <taxon>Tracheophyta</taxon>
        <taxon>Spermatophyta</taxon>
        <taxon>Magnoliopsida</taxon>
        <taxon>eudicotyledons</taxon>
        <taxon>Gunneridae</taxon>
        <taxon>Pentapetalae</taxon>
        <taxon>asterids</taxon>
        <taxon>campanulids</taxon>
        <taxon>Asterales</taxon>
        <taxon>Asteraceae</taxon>
        <taxon>Asteroideae</taxon>
        <taxon>Anthemideae</taxon>
        <taxon>Anthemidinae</taxon>
        <taxon>Tanacetum</taxon>
    </lineage>
</organism>